<accession>A0A6M6JG01</accession>
<evidence type="ECO:0000256" key="6">
    <source>
        <dbReference type="HAMAP-Rule" id="MF_01333"/>
    </source>
</evidence>
<keyword evidence="6" id="KW-0820">tRNA-binding</keyword>
<evidence type="ECO:0000256" key="3">
    <source>
        <dbReference type="ARBA" id="ARBA00023274"/>
    </source>
</evidence>
<evidence type="ECO:0000256" key="1">
    <source>
        <dbReference type="ARBA" id="ARBA00008553"/>
    </source>
</evidence>
<dbReference type="InterPro" id="IPR022803">
    <property type="entry name" value="Ribosomal_uL5_dom_sf"/>
</dbReference>
<evidence type="ECO:0000259" key="8">
    <source>
        <dbReference type="Pfam" id="PF00281"/>
    </source>
</evidence>
<dbReference type="Pfam" id="PF00673">
    <property type="entry name" value="Ribosomal_L5_C"/>
    <property type="match status" value="1"/>
</dbReference>
<evidence type="ECO:0000256" key="5">
    <source>
        <dbReference type="ARBA" id="ARBA00058604"/>
    </source>
</evidence>
<organism evidence="10 11">
    <name type="scientific">Pseudonocardia broussonetiae</name>
    <dbReference type="NCBI Taxonomy" id="2736640"/>
    <lineage>
        <taxon>Bacteria</taxon>
        <taxon>Bacillati</taxon>
        <taxon>Actinomycetota</taxon>
        <taxon>Actinomycetes</taxon>
        <taxon>Pseudonocardiales</taxon>
        <taxon>Pseudonocardiaceae</taxon>
        <taxon>Pseudonocardia</taxon>
    </lineage>
</organism>
<evidence type="ECO:0000256" key="2">
    <source>
        <dbReference type="ARBA" id="ARBA00022980"/>
    </source>
</evidence>
<name>A0A6M6JG01_9PSEU</name>
<gene>
    <name evidence="6 10" type="primary">rplE</name>
    <name evidence="10" type="ORF">HOP40_12205</name>
</gene>
<keyword evidence="6" id="KW-0694">RNA-binding</keyword>
<dbReference type="InterPro" id="IPR020930">
    <property type="entry name" value="Ribosomal_uL5_bac-type"/>
</dbReference>
<dbReference type="GO" id="GO:0000049">
    <property type="term" value="F:tRNA binding"/>
    <property type="evidence" value="ECO:0007669"/>
    <property type="project" value="UniProtKB-UniRule"/>
</dbReference>
<reference evidence="10 11" key="1">
    <citation type="submission" date="2020-05" db="EMBL/GenBank/DDBJ databases">
        <authorList>
            <person name="Mo P."/>
        </authorList>
    </citation>
    <scope>NUCLEOTIDE SEQUENCE [LARGE SCALE GENOMIC DNA]</scope>
    <source>
        <strain evidence="10 11">Gen01</strain>
    </source>
</reference>
<evidence type="ECO:0000313" key="11">
    <source>
        <dbReference type="Proteomes" id="UP000505377"/>
    </source>
</evidence>
<evidence type="ECO:0000256" key="4">
    <source>
        <dbReference type="ARBA" id="ARBA00035245"/>
    </source>
</evidence>
<dbReference type="SUPFAM" id="SSF55282">
    <property type="entry name" value="RL5-like"/>
    <property type="match status" value="1"/>
</dbReference>
<dbReference type="GO" id="GO:0019843">
    <property type="term" value="F:rRNA binding"/>
    <property type="evidence" value="ECO:0007669"/>
    <property type="project" value="UniProtKB-UniRule"/>
</dbReference>
<comment type="function">
    <text evidence="5">This is one of the proteins that bind and probably mediate the attachment of the 5S RNA into the large ribosomal subunit, where it forms part of the central protuberance. In the 70S ribosome it contacts protein S13 of the 30S subunit (bridge B1b), connecting the 2 subunits; this bridge is implicated in subunit movement. Contacts the P site tRNA; the 5S rRNA and some of its associated proteins might help stabilize positioning of ribosome-bound tRNAs.</text>
</comment>
<evidence type="ECO:0000313" key="10">
    <source>
        <dbReference type="EMBL" id="QJY46476.1"/>
    </source>
</evidence>
<evidence type="ECO:0000259" key="9">
    <source>
        <dbReference type="Pfam" id="PF00673"/>
    </source>
</evidence>
<dbReference type="InterPro" id="IPR031310">
    <property type="entry name" value="Ribosomal_uL5_N"/>
</dbReference>
<dbReference type="AlphaFoldDB" id="A0A6M6JG01"/>
<feature type="domain" description="Large ribosomal subunit protein uL5 N-terminal" evidence="8">
    <location>
        <begin position="36"/>
        <end position="92"/>
    </location>
</feature>
<dbReference type="Proteomes" id="UP000505377">
    <property type="component" value="Chromosome"/>
</dbReference>
<dbReference type="Gene3D" id="3.30.1440.10">
    <property type="match status" value="1"/>
</dbReference>
<comment type="subunit">
    <text evidence="6">Part of the 50S ribosomal subunit; part of the 5S rRNA/L5/L18/L25 subcomplex. Contacts the 5S rRNA and the P site tRNA. Forms a bridge to the 30S subunit in the 70S ribosome.</text>
</comment>
<dbReference type="InterPro" id="IPR031309">
    <property type="entry name" value="Ribosomal_uL5_C"/>
</dbReference>
<sequence>MTASTDTGTEKTVPRLKQRYRDEIAPQLREQFEYANVMQIPGVVKVVVNMGVGDAARDAKLIDGALRDLATITGQKPQMRRATKSIAQFKLREGMPIGAKVTLRSDRMWEFLDRLLTIALPRIRDFRGLSATQFDGRGNYTFGLNEQSMFHEIDPDSIDRPRGMDITVVTTATTDDEGRALLRKLGFPFKEA</sequence>
<dbReference type="RefSeq" id="WP_172157784.1">
    <property type="nucleotide sequence ID" value="NZ_CP053564.1"/>
</dbReference>
<dbReference type="NCBIfam" id="NF000585">
    <property type="entry name" value="PRK00010.1"/>
    <property type="match status" value="1"/>
</dbReference>
<comment type="similarity">
    <text evidence="1 6 7">Belongs to the universal ribosomal protein uL5 family.</text>
</comment>
<dbReference type="InterPro" id="IPR002132">
    <property type="entry name" value="Ribosomal_uL5"/>
</dbReference>
<dbReference type="GO" id="GO:0005840">
    <property type="term" value="C:ribosome"/>
    <property type="evidence" value="ECO:0007669"/>
    <property type="project" value="UniProtKB-KW"/>
</dbReference>
<dbReference type="PANTHER" id="PTHR11994">
    <property type="entry name" value="60S RIBOSOMAL PROTEIN L11-RELATED"/>
    <property type="match status" value="1"/>
</dbReference>
<dbReference type="GO" id="GO:0003735">
    <property type="term" value="F:structural constituent of ribosome"/>
    <property type="evidence" value="ECO:0007669"/>
    <property type="project" value="InterPro"/>
</dbReference>
<protein>
    <recommendedName>
        <fullName evidence="4 6">Large ribosomal subunit protein uL5</fullName>
    </recommendedName>
</protein>
<dbReference type="HAMAP" id="MF_01333_B">
    <property type="entry name" value="Ribosomal_uL5_B"/>
    <property type="match status" value="1"/>
</dbReference>
<feature type="domain" description="Large ribosomal subunit protein uL5 C-terminal" evidence="9">
    <location>
        <begin position="96"/>
        <end position="189"/>
    </location>
</feature>
<keyword evidence="3 6" id="KW-0687">Ribonucleoprotein</keyword>
<proteinExistence type="inferred from homology"/>
<dbReference type="FunFam" id="3.30.1440.10:FF:000001">
    <property type="entry name" value="50S ribosomal protein L5"/>
    <property type="match status" value="1"/>
</dbReference>
<dbReference type="KEGG" id="pbro:HOP40_12205"/>
<keyword evidence="2 6" id="KW-0689">Ribosomal protein</keyword>
<dbReference type="PIRSF" id="PIRSF002161">
    <property type="entry name" value="Ribosomal_L5"/>
    <property type="match status" value="1"/>
</dbReference>
<evidence type="ECO:0000256" key="7">
    <source>
        <dbReference type="RuleBase" id="RU003930"/>
    </source>
</evidence>
<dbReference type="EMBL" id="CP053564">
    <property type="protein sequence ID" value="QJY46476.1"/>
    <property type="molecule type" value="Genomic_DNA"/>
</dbReference>
<keyword evidence="11" id="KW-1185">Reference proteome</keyword>
<dbReference type="GO" id="GO:0006412">
    <property type="term" value="P:translation"/>
    <property type="evidence" value="ECO:0007669"/>
    <property type="project" value="UniProtKB-UniRule"/>
</dbReference>
<comment type="function">
    <text evidence="6">This is 1 of the proteins that bind and probably mediate the attachment of the 5S RNA into the large ribosomal subunit, where it forms part of the central protuberance. In the 70S ribosome it contacts protein S13 of the 30S subunit (bridge B1b), connecting the 2 subunits; this bridge is implicated in subunit movement. Contacts the P site tRNA; the 5S rRNA and some of its associated proteins might help stabilize positioning of ribosome-bound tRNAs.</text>
</comment>
<dbReference type="Pfam" id="PF00281">
    <property type="entry name" value="Ribosomal_L5"/>
    <property type="match status" value="1"/>
</dbReference>
<dbReference type="GO" id="GO:1990904">
    <property type="term" value="C:ribonucleoprotein complex"/>
    <property type="evidence" value="ECO:0007669"/>
    <property type="project" value="UniProtKB-KW"/>
</dbReference>
<keyword evidence="6" id="KW-0699">rRNA-binding</keyword>